<evidence type="ECO:0000259" key="6">
    <source>
        <dbReference type="SMART" id="SM00849"/>
    </source>
</evidence>
<keyword evidence="8" id="KW-1185">Reference proteome</keyword>
<dbReference type="GO" id="GO:0046872">
    <property type="term" value="F:metal ion binding"/>
    <property type="evidence" value="ECO:0007669"/>
    <property type="project" value="UniProtKB-KW"/>
</dbReference>
<comment type="similarity">
    <text evidence="2">Belongs to the metallo-beta-lactamase superfamily.</text>
</comment>
<dbReference type="InterPro" id="IPR036866">
    <property type="entry name" value="RibonucZ/Hydroxyglut_hydro"/>
</dbReference>
<evidence type="ECO:0000313" key="7">
    <source>
        <dbReference type="EMBL" id="ADB50008.1"/>
    </source>
</evidence>
<keyword evidence="3" id="KW-0479">Metal-binding</keyword>
<protein>
    <submittedName>
        <fullName evidence="7">Beta-lactamase domain protein</fullName>
    </submittedName>
</protein>
<organism evidence="7 8">
    <name type="scientific">Conexibacter woesei (strain DSM 14684 / CCUG 47730 / CIP 108061 / JCM 11494 / NBRC 100937 / ID131577)</name>
    <dbReference type="NCBI Taxonomy" id="469383"/>
    <lineage>
        <taxon>Bacteria</taxon>
        <taxon>Bacillati</taxon>
        <taxon>Actinomycetota</taxon>
        <taxon>Thermoleophilia</taxon>
        <taxon>Solirubrobacterales</taxon>
        <taxon>Conexibacteraceae</taxon>
        <taxon>Conexibacter</taxon>
    </lineage>
</organism>
<gene>
    <name evidence="7" type="ordered locus">Cwoe_1580</name>
</gene>
<dbReference type="InterPro" id="IPR051013">
    <property type="entry name" value="MBL_superfamily_lactonases"/>
</dbReference>
<reference evidence="8" key="2">
    <citation type="submission" date="2010-01" db="EMBL/GenBank/DDBJ databases">
        <title>The complete genome of Conexibacter woesei DSM 14684.</title>
        <authorList>
            <consortium name="US DOE Joint Genome Institute (JGI-PGF)"/>
            <person name="Lucas S."/>
            <person name="Copeland A."/>
            <person name="Lapidus A."/>
            <person name="Glavina del Rio T."/>
            <person name="Dalin E."/>
            <person name="Tice H."/>
            <person name="Bruce D."/>
            <person name="Goodwin L."/>
            <person name="Pitluck S."/>
            <person name="Kyrpides N."/>
            <person name="Mavromatis K."/>
            <person name="Ivanova N."/>
            <person name="Mikhailova N."/>
            <person name="Chertkov O."/>
            <person name="Brettin T."/>
            <person name="Detter J.C."/>
            <person name="Han C."/>
            <person name="Larimer F."/>
            <person name="Land M."/>
            <person name="Hauser L."/>
            <person name="Markowitz V."/>
            <person name="Cheng J.-F."/>
            <person name="Hugenholtz P."/>
            <person name="Woyke T."/>
            <person name="Wu D."/>
            <person name="Pukall R."/>
            <person name="Steenblock K."/>
            <person name="Schneider S."/>
            <person name="Klenk H.-P."/>
            <person name="Eisen J.A."/>
        </authorList>
    </citation>
    <scope>NUCLEOTIDE SEQUENCE [LARGE SCALE GENOMIC DNA]</scope>
    <source>
        <strain evidence="8">DSM 14684 / CIP 108061 / JCM 11494 / NBRC 100937 / ID131577</strain>
    </source>
</reference>
<dbReference type="Pfam" id="PF00753">
    <property type="entry name" value="Lactamase_B"/>
    <property type="match status" value="1"/>
</dbReference>
<reference evidence="7 8" key="1">
    <citation type="journal article" date="2010" name="Stand. Genomic Sci.">
        <title>Complete genome sequence of Conexibacter woesei type strain (ID131577).</title>
        <authorList>
            <person name="Pukall R."/>
            <person name="Lapidus A."/>
            <person name="Glavina Del Rio T."/>
            <person name="Copeland A."/>
            <person name="Tice H."/>
            <person name="Cheng J.-F."/>
            <person name="Lucas S."/>
            <person name="Chen F."/>
            <person name="Nolan M."/>
            <person name="Bruce D."/>
            <person name="Goodwin L."/>
            <person name="Pitluck S."/>
            <person name="Mavromatis K."/>
            <person name="Ivanova N."/>
            <person name="Ovchinnikova G."/>
            <person name="Pati A."/>
            <person name="Chen A."/>
            <person name="Palaniappan K."/>
            <person name="Land M."/>
            <person name="Hauser L."/>
            <person name="Chang Y.-J."/>
            <person name="Jeffries C.D."/>
            <person name="Chain P."/>
            <person name="Meincke L."/>
            <person name="Sims D."/>
            <person name="Brettin T."/>
            <person name="Detter J.C."/>
            <person name="Rohde M."/>
            <person name="Goeker M."/>
            <person name="Bristow J."/>
            <person name="Eisen J.A."/>
            <person name="Markowitz V."/>
            <person name="Kyrpides N.C."/>
            <person name="Klenk H.-P."/>
            <person name="Hugenholtz P."/>
        </authorList>
    </citation>
    <scope>NUCLEOTIDE SEQUENCE [LARGE SCALE GENOMIC DNA]</scope>
    <source>
        <strain evidence="8">DSM 14684 / CIP 108061 / JCM 11494 / NBRC 100937 / ID131577</strain>
    </source>
</reference>
<dbReference type="PANTHER" id="PTHR42978">
    <property type="entry name" value="QUORUM-QUENCHING LACTONASE YTNP-RELATED-RELATED"/>
    <property type="match status" value="1"/>
</dbReference>
<evidence type="ECO:0000256" key="2">
    <source>
        <dbReference type="ARBA" id="ARBA00007749"/>
    </source>
</evidence>
<accession>D3F032</accession>
<dbReference type="CDD" id="cd07729">
    <property type="entry name" value="AHL_lactonase_MBL-fold"/>
    <property type="match status" value="1"/>
</dbReference>
<evidence type="ECO:0000313" key="8">
    <source>
        <dbReference type="Proteomes" id="UP000008229"/>
    </source>
</evidence>
<feature type="domain" description="Metallo-beta-lactamase" evidence="6">
    <location>
        <begin position="67"/>
        <end position="289"/>
    </location>
</feature>
<dbReference type="SMART" id="SM00849">
    <property type="entry name" value="Lactamase_B"/>
    <property type="match status" value="1"/>
</dbReference>
<keyword evidence="5" id="KW-0862">Zinc</keyword>
<dbReference type="eggNOG" id="COG0491">
    <property type="taxonomic scope" value="Bacteria"/>
</dbReference>
<evidence type="ECO:0000256" key="4">
    <source>
        <dbReference type="ARBA" id="ARBA00022801"/>
    </source>
</evidence>
<dbReference type="AlphaFoldDB" id="D3F032"/>
<dbReference type="RefSeq" id="WP_012933059.1">
    <property type="nucleotide sequence ID" value="NC_013739.1"/>
</dbReference>
<dbReference type="Proteomes" id="UP000008229">
    <property type="component" value="Chromosome"/>
</dbReference>
<evidence type="ECO:0000256" key="5">
    <source>
        <dbReference type="ARBA" id="ARBA00022833"/>
    </source>
</evidence>
<dbReference type="InterPro" id="IPR001279">
    <property type="entry name" value="Metallo-B-lactamas"/>
</dbReference>
<proteinExistence type="inferred from homology"/>
<dbReference type="HOGENOM" id="CLU_030571_3_3_11"/>
<evidence type="ECO:0000256" key="1">
    <source>
        <dbReference type="ARBA" id="ARBA00001947"/>
    </source>
</evidence>
<name>D3F032_CONWI</name>
<comment type="cofactor">
    <cofactor evidence="1">
        <name>Zn(2+)</name>
        <dbReference type="ChEBI" id="CHEBI:29105"/>
    </cofactor>
</comment>
<dbReference type="SUPFAM" id="SSF56281">
    <property type="entry name" value="Metallo-hydrolase/oxidoreductase"/>
    <property type="match status" value="1"/>
</dbReference>
<dbReference type="GO" id="GO:0016787">
    <property type="term" value="F:hydrolase activity"/>
    <property type="evidence" value="ECO:0007669"/>
    <property type="project" value="UniProtKB-KW"/>
</dbReference>
<dbReference type="EMBL" id="CP001854">
    <property type="protein sequence ID" value="ADB50008.1"/>
    <property type="molecule type" value="Genomic_DNA"/>
</dbReference>
<dbReference type="KEGG" id="cwo:Cwoe_1580"/>
<dbReference type="STRING" id="469383.Cwoe_1580"/>
<dbReference type="OrthoDB" id="3196337at2"/>
<dbReference type="Gene3D" id="3.60.15.10">
    <property type="entry name" value="Ribonuclease Z/Hydroxyacylglutathione hydrolase-like"/>
    <property type="match status" value="1"/>
</dbReference>
<keyword evidence="4" id="KW-0378">Hydrolase</keyword>
<sequence length="302" mass="32657">MAVATECKPLTHPLPGGSAAATVRLHPLLAGEMPAPAAYLDRRRGRLGRLRDVAGALASRSRWPALPVPAFLVEHPTAGPLLVDTGFHPSVLDGLRASMGRAGPLLYEVRTTREQLIPAQLEALGIAATDVRTVVMTHLHIDHASGVEAFPAATFVVDRREWAAAGAGGGWRNGYHSRQFDHAFDWRALDYDDPEIDSFATFGQTFDLFGDGSVRLLSTPGHTAGHQSVLLRLDGREALLIGDAAFTWATLRDGATPFLLHDEHRFRRSLREIGHYLRQTPGALAIPGHDAAAWGELAPVYA</sequence>
<evidence type="ECO:0000256" key="3">
    <source>
        <dbReference type="ARBA" id="ARBA00022723"/>
    </source>
</evidence>
<dbReference type="PANTHER" id="PTHR42978:SF2">
    <property type="entry name" value="102 KBASES UNSTABLE REGION: FROM 1 TO 119443"/>
    <property type="match status" value="1"/>
</dbReference>